<dbReference type="AlphaFoldDB" id="A0A0H5QNM4"/>
<sequence>TNSAEYIRLIATMLVMSTFKGSPEQKYEIMDGLKLSVLDYGRMKELLSSTRAYSALGRVGSWKCGWDAQGDHSPKFMGLERVLLEESRCLILDADIVWFVVDEDLIRSRAQDVQVKTL</sequence>
<protein>
    <submittedName>
        <fullName evidence="1">Uncharacterized protein</fullName>
    </submittedName>
</protein>
<name>A0A0H5QNM4_9EUKA</name>
<accession>A0A0H5QNM4</accession>
<dbReference type="EMBL" id="HACM01003313">
    <property type="protein sequence ID" value="CRZ03755.1"/>
    <property type="molecule type" value="Transcribed_RNA"/>
</dbReference>
<proteinExistence type="predicted"/>
<feature type="non-terminal residue" evidence="1">
    <location>
        <position position="118"/>
    </location>
</feature>
<reference evidence="1" key="1">
    <citation type="submission" date="2015-04" db="EMBL/GenBank/DDBJ databases">
        <title>The genome sequence of the plant pathogenic Rhizarian Plasmodiophora brassicae reveals insights in its biotrophic life cycle and the origin of chitin synthesis.</title>
        <authorList>
            <person name="Schwelm A."/>
            <person name="Fogelqvist J."/>
            <person name="Knaust A."/>
            <person name="Julke S."/>
            <person name="Lilja T."/>
            <person name="Dhandapani V."/>
            <person name="Bonilla-Rosso G."/>
            <person name="Karlsson M."/>
            <person name="Shevchenko A."/>
            <person name="Choi S.R."/>
            <person name="Kim H.G."/>
            <person name="Park J.Y."/>
            <person name="Lim Y.P."/>
            <person name="Ludwig-Muller J."/>
            <person name="Dixelius C."/>
        </authorList>
    </citation>
    <scope>NUCLEOTIDE SEQUENCE</scope>
    <source>
        <tissue evidence="1">Potato root galls</tissue>
    </source>
</reference>
<evidence type="ECO:0000313" key="1">
    <source>
        <dbReference type="EMBL" id="CRZ03755.1"/>
    </source>
</evidence>
<feature type="non-terminal residue" evidence="1">
    <location>
        <position position="1"/>
    </location>
</feature>
<organism evidence="1">
    <name type="scientific">Spongospora subterranea</name>
    <dbReference type="NCBI Taxonomy" id="70186"/>
    <lineage>
        <taxon>Eukaryota</taxon>
        <taxon>Sar</taxon>
        <taxon>Rhizaria</taxon>
        <taxon>Endomyxa</taxon>
        <taxon>Phytomyxea</taxon>
        <taxon>Plasmodiophorida</taxon>
        <taxon>Plasmodiophoridae</taxon>
        <taxon>Spongospora</taxon>
    </lineage>
</organism>